<dbReference type="HOGENOM" id="CLU_1233392_0_0_2"/>
<dbReference type="GeneID" id="10668349"/>
<reference evidence="6 7" key="1">
    <citation type="journal article" date="2014" name="Int. J. Syst. Evol. Microbiol.">
        <title>Methanobacterium paludis sp. nov. and a novel strain of Methanobacterium lacus isolated from northern peatlands.</title>
        <authorList>
            <person name="Cadillo-Quiroz H."/>
            <person name="Brauer S.L."/>
            <person name="Goodson N."/>
            <person name="Yavitt J.B."/>
            <person name="Zinder S.H."/>
        </authorList>
    </citation>
    <scope>NUCLEOTIDE SEQUENCE [LARGE SCALE GENOMIC DNA]</scope>
    <source>
        <strain evidence="7">DSM 25820 / JCM 18151 / SWAN1</strain>
    </source>
</reference>
<protein>
    <submittedName>
        <fullName evidence="6">Iron sulfur domain-containing, CDGSH-type</fullName>
    </submittedName>
</protein>
<dbReference type="eggNOG" id="arCOG03174">
    <property type="taxonomic scope" value="Archaea"/>
</dbReference>
<evidence type="ECO:0000256" key="1">
    <source>
        <dbReference type="ARBA" id="ARBA00022714"/>
    </source>
</evidence>
<dbReference type="PANTHER" id="PTHR46491">
    <property type="entry name" value="CDGSH IRON SULFUR DOMAIN PROTEIN HOMOLOG"/>
    <property type="match status" value="1"/>
</dbReference>
<feature type="domain" description="Iron-binding zinc finger CDGSH type" evidence="5">
    <location>
        <begin position="189"/>
        <end position="226"/>
    </location>
</feature>
<organism evidence="6 7">
    <name type="scientific">Methanobacterium paludis (strain DSM 25820 / JCM 18151 / SWAN1)</name>
    <dbReference type="NCBI Taxonomy" id="868131"/>
    <lineage>
        <taxon>Archaea</taxon>
        <taxon>Methanobacteriati</taxon>
        <taxon>Methanobacteriota</taxon>
        <taxon>Methanomada group</taxon>
        <taxon>Methanobacteria</taxon>
        <taxon>Methanobacteriales</taxon>
        <taxon>Methanobacteriaceae</taxon>
        <taxon>Methanobacterium</taxon>
    </lineage>
</organism>
<dbReference type="Gene3D" id="3.40.5.90">
    <property type="entry name" value="CDGSH iron-sulfur domain, mitoNEET-type"/>
    <property type="match status" value="2"/>
</dbReference>
<keyword evidence="2" id="KW-0479">Metal-binding</keyword>
<dbReference type="SMART" id="SM00704">
    <property type="entry name" value="ZnF_CDGSH"/>
    <property type="match status" value="2"/>
</dbReference>
<accession>F6D1S1</accession>
<dbReference type="InterPro" id="IPR042216">
    <property type="entry name" value="MitoNEET_CISD"/>
</dbReference>
<sequence>MTNNKKLIKIVKNGPFLVSGNIPLVKLAIKTDKKGYPCEWVEKEKYPLQEEYALCRCGHSKNKPYCDGTHEKIRFEGTETAGQELYVNNAKEMEGPDLLLTDNYGLCNHAGFCDRAGGIGYLVRHSDDHKSKKTAIKIAGNCNSGRFVVWDKETGNPIEPDFEPSIAITEEPEKGVSGPLWVRGGISIESADETVYEVRNRATLCRCGESSNKPFCDGTHIMTDFDDRQ</sequence>
<evidence type="ECO:0000256" key="2">
    <source>
        <dbReference type="ARBA" id="ARBA00022723"/>
    </source>
</evidence>
<dbReference type="GO" id="GO:0051537">
    <property type="term" value="F:2 iron, 2 sulfur cluster binding"/>
    <property type="evidence" value="ECO:0007669"/>
    <property type="project" value="UniProtKB-KW"/>
</dbReference>
<evidence type="ECO:0000256" key="3">
    <source>
        <dbReference type="ARBA" id="ARBA00023004"/>
    </source>
</evidence>
<dbReference type="Proteomes" id="UP000009231">
    <property type="component" value="Chromosome"/>
</dbReference>
<dbReference type="GO" id="GO:0046872">
    <property type="term" value="F:metal ion binding"/>
    <property type="evidence" value="ECO:0007669"/>
    <property type="project" value="UniProtKB-KW"/>
</dbReference>
<keyword evidence="1" id="KW-0001">2Fe-2S</keyword>
<dbReference type="KEGG" id="mew:MSWAN_0847"/>
<name>F6D1S1_METPW</name>
<evidence type="ECO:0000313" key="7">
    <source>
        <dbReference type="Proteomes" id="UP000009231"/>
    </source>
</evidence>
<dbReference type="Pfam" id="PF06902">
    <property type="entry name" value="Fer4_19"/>
    <property type="match status" value="1"/>
</dbReference>
<keyword evidence="7" id="KW-1185">Reference proteome</keyword>
<dbReference type="STRING" id="868131.MSWAN_0847"/>
<dbReference type="Pfam" id="PF09360">
    <property type="entry name" value="zf-CDGSH"/>
    <property type="match status" value="2"/>
</dbReference>
<dbReference type="PANTHER" id="PTHR46491:SF3">
    <property type="entry name" value="CDGSH IRON-SULFUR DOMAIN-CONTAINING PROTEIN 3, MITOCHONDRIAL"/>
    <property type="match status" value="1"/>
</dbReference>
<dbReference type="PIRSF" id="PIRSF009180">
    <property type="entry name" value="UCP009180"/>
    <property type="match status" value="1"/>
</dbReference>
<dbReference type="OrthoDB" id="5781at2157"/>
<gene>
    <name evidence="6" type="ordered locus">MSWAN_0847</name>
</gene>
<dbReference type="EMBL" id="CP002772">
    <property type="protein sequence ID" value="AEG17874.1"/>
    <property type="molecule type" value="Genomic_DNA"/>
</dbReference>
<dbReference type="RefSeq" id="WP_013825376.1">
    <property type="nucleotide sequence ID" value="NC_015574.1"/>
</dbReference>
<dbReference type="AlphaFoldDB" id="F6D1S1"/>
<evidence type="ECO:0000313" key="6">
    <source>
        <dbReference type="EMBL" id="AEG17874.1"/>
    </source>
</evidence>
<keyword evidence="3" id="KW-0408">Iron</keyword>
<dbReference type="InterPro" id="IPR010693">
    <property type="entry name" value="Divergent_4Fe-4S_mono-cluster"/>
</dbReference>
<proteinExistence type="predicted"/>
<evidence type="ECO:0000259" key="5">
    <source>
        <dbReference type="SMART" id="SM00704"/>
    </source>
</evidence>
<evidence type="ECO:0000256" key="4">
    <source>
        <dbReference type="ARBA" id="ARBA00023014"/>
    </source>
</evidence>
<keyword evidence="4" id="KW-0411">Iron-sulfur</keyword>
<dbReference type="InterPro" id="IPR018967">
    <property type="entry name" value="FeS-contain_CDGSH-typ"/>
</dbReference>
<dbReference type="InterPro" id="IPR016548">
    <property type="entry name" value="UCP009180"/>
</dbReference>
<feature type="domain" description="Iron-binding zinc finger CDGSH type" evidence="5">
    <location>
        <begin position="39"/>
        <end position="76"/>
    </location>
</feature>
<dbReference type="InterPro" id="IPR052950">
    <property type="entry name" value="CISD"/>
</dbReference>
<dbReference type="GO" id="GO:0005737">
    <property type="term" value="C:cytoplasm"/>
    <property type="evidence" value="ECO:0007669"/>
    <property type="project" value="UniProtKB-ARBA"/>
</dbReference>